<evidence type="ECO:0008006" key="11">
    <source>
        <dbReference type="Google" id="ProtNLM"/>
    </source>
</evidence>
<evidence type="ECO:0000259" key="7">
    <source>
        <dbReference type="Pfam" id="PF00107"/>
    </source>
</evidence>
<reference evidence="9 10" key="1">
    <citation type="submission" date="2024-03" db="EMBL/GenBank/DDBJ databases">
        <authorList>
            <person name="Gkanogiannis A."/>
            <person name="Becerra Lopez-Lavalle L."/>
        </authorList>
    </citation>
    <scope>NUCLEOTIDE SEQUENCE [LARGE SCALE GENOMIC DNA]</scope>
</reference>
<evidence type="ECO:0000256" key="3">
    <source>
        <dbReference type="ARBA" id="ARBA00022723"/>
    </source>
</evidence>
<evidence type="ECO:0000259" key="8">
    <source>
        <dbReference type="Pfam" id="PF08240"/>
    </source>
</evidence>
<dbReference type="SUPFAM" id="SSF51735">
    <property type="entry name" value="NAD(P)-binding Rossmann-fold domains"/>
    <property type="match status" value="1"/>
</dbReference>
<comment type="similarity">
    <text evidence="6">Belongs to the zinc-containing alcohol dehydrogenase family.</text>
</comment>
<sequence>MYLSMFYTLLVPCVSILNENFSPTSIMENMSSPATGLQPIRCKAAVCRKPGEPLVMEEIMVAPPMGHEVRIRIICTSLCHSDLIVWKMKDPPGIVPRILGHEAIGVVESVGKDVKEVKEGDTVIPTFMADCGECKDCLSNKSNLCSKFPFSVSPGMPRDGTTRFKDLNGEIINHFLFVSSFTEYTVVDVANVVKVDPTIPPNRACLLSCGVSTGVGAAWRTANVEKGSTVAIFGIGSIGLAVAEGARLCGATKIIGIDINSDKFETAKKFGVTEFVNSGSLGNKSVSEVINEMTDGGADYCFECVGLPSLVHEAYACCRQGWGKTIVLGVHKPGSQLSFDSLDVLHLGKTLIGSLFGGLKTKSDIPILLKWYTDKKLELDKFVTHEMSFEDINKAFNLLIEGKCLRCVMWMNK</sequence>
<dbReference type="Pfam" id="PF00107">
    <property type="entry name" value="ADH_zinc_N"/>
    <property type="match status" value="1"/>
</dbReference>
<keyword evidence="3 6" id="KW-0479">Metal-binding</keyword>
<gene>
    <name evidence="9" type="ORF">CITCOLO1_LOCUS4936</name>
</gene>
<dbReference type="InterPro" id="IPR013154">
    <property type="entry name" value="ADH-like_N"/>
</dbReference>
<evidence type="ECO:0000256" key="5">
    <source>
        <dbReference type="ARBA" id="ARBA00023002"/>
    </source>
</evidence>
<dbReference type="PROSITE" id="PS00059">
    <property type="entry name" value="ADH_ZINC"/>
    <property type="match status" value="1"/>
</dbReference>
<name>A0ABP0Y2N6_9ROSI</name>
<evidence type="ECO:0000313" key="9">
    <source>
        <dbReference type="EMBL" id="CAK9313223.1"/>
    </source>
</evidence>
<proteinExistence type="inferred from homology"/>
<dbReference type="InterPro" id="IPR013149">
    <property type="entry name" value="ADH-like_C"/>
</dbReference>
<dbReference type="SUPFAM" id="SSF50129">
    <property type="entry name" value="GroES-like"/>
    <property type="match status" value="2"/>
</dbReference>
<keyword evidence="4 6" id="KW-0862">Zinc</keyword>
<evidence type="ECO:0000256" key="6">
    <source>
        <dbReference type="RuleBase" id="RU361277"/>
    </source>
</evidence>
<feature type="domain" description="Alcohol dehydrogenase-like N-terminal" evidence="8">
    <location>
        <begin position="67"/>
        <end position="196"/>
    </location>
</feature>
<keyword evidence="10" id="KW-1185">Reference proteome</keyword>
<dbReference type="PANTHER" id="PTHR43880">
    <property type="entry name" value="ALCOHOL DEHYDROGENASE"/>
    <property type="match status" value="1"/>
</dbReference>
<comment type="subunit">
    <text evidence="2">Homodimer.</text>
</comment>
<dbReference type="Proteomes" id="UP001642487">
    <property type="component" value="Chromosome 11"/>
</dbReference>
<protein>
    <recommendedName>
        <fullName evidence="11">Alcohol dehydrogenase-like 7</fullName>
    </recommendedName>
</protein>
<evidence type="ECO:0000313" key="10">
    <source>
        <dbReference type="Proteomes" id="UP001642487"/>
    </source>
</evidence>
<dbReference type="EMBL" id="OZ021745">
    <property type="protein sequence ID" value="CAK9313223.1"/>
    <property type="molecule type" value="Genomic_DNA"/>
</dbReference>
<dbReference type="Gene3D" id="3.40.50.720">
    <property type="entry name" value="NAD(P)-binding Rossmann-like Domain"/>
    <property type="match status" value="1"/>
</dbReference>
<keyword evidence="5" id="KW-0560">Oxidoreductase</keyword>
<dbReference type="InterPro" id="IPR011032">
    <property type="entry name" value="GroES-like_sf"/>
</dbReference>
<evidence type="ECO:0000256" key="2">
    <source>
        <dbReference type="ARBA" id="ARBA00011738"/>
    </source>
</evidence>
<evidence type="ECO:0000256" key="4">
    <source>
        <dbReference type="ARBA" id="ARBA00022833"/>
    </source>
</evidence>
<organism evidence="9 10">
    <name type="scientific">Citrullus colocynthis</name>
    <name type="common">colocynth</name>
    <dbReference type="NCBI Taxonomy" id="252529"/>
    <lineage>
        <taxon>Eukaryota</taxon>
        <taxon>Viridiplantae</taxon>
        <taxon>Streptophyta</taxon>
        <taxon>Embryophyta</taxon>
        <taxon>Tracheophyta</taxon>
        <taxon>Spermatophyta</taxon>
        <taxon>Magnoliopsida</taxon>
        <taxon>eudicotyledons</taxon>
        <taxon>Gunneridae</taxon>
        <taxon>Pentapetalae</taxon>
        <taxon>rosids</taxon>
        <taxon>fabids</taxon>
        <taxon>Cucurbitales</taxon>
        <taxon>Cucurbitaceae</taxon>
        <taxon>Benincaseae</taxon>
        <taxon>Citrullus</taxon>
    </lineage>
</organism>
<dbReference type="InterPro" id="IPR036291">
    <property type="entry name" value="NAD(P)-bd_dom_sf"/>
</dbReference>
<comment type="cofactor">
    <cofactor evidence="1 6">
        <name>Zn(2+)</name>
        <dbReference type="ChEBI" id="CHEBI:29105"/>
    </cofactor>
</comment>
<dbReference type="Gene3D" id="3.90.180.10">
    <property type="entry name" value="Medium-chain alcohol dehydrogenases, catalytic domain"/>
    <property type="match status" value="1"/>
</dbReference>
<dbReference type="PANTHER" id="PTHR43880:SF7">
    <property type="entry name" value="ALCOHOL DEHYDROGENASE-LIKE 7"/>
    <property type="match status" value="1"/>
</dbReference>
<dbReference type="Pfam" id="PF08240">
    <property type="entry name" value="ADH_N"/>
    <property type="match status" value="1"/>
</dbReference>
<feature type="domain" description="Alcohol dehydrogenase-like C-terminal" evidence="7">
    <location>
        <begin position="238"/>
        <end position="371"/>
    </location>
</feature>
<evidence type="ECO:0000256" key="1">
    <source>
        <dbReference type="ARBA" id="ARBA00001947"/>
    </source>
</evidence>
<dbReference type="InterPro" id="IPR002328">
    <property type="entry name" value="ADH_Zn_CS"/>
</dbReference>
<accession>A0ABP0Y2N6</accession>